<dbReference type="Gene3D" id="1.20.120.450">
    <property type="entry name" value="dinb family like domain"/>
    <property type="match status" value="1"/>
</dbReference>
<reference evidence="2 3" key="1">
    <citation type="journal article" date="2015" name="Stand. Genomic Sci.">
        <title>Genomic Encyclopedia of Bacterial and Archaeal Type Strains, Phase III: the genomes of soil and plant-associated and newly described type strains.</title>
        <authorList>
            <person name="Whitman W.B."/>
            <person name="Woyke T."/>
            <person name="Klenk H.P."/>
            <person name="Zhou Y."/>
            <person name="Lilburn T.G."/>
            <person name="Beck B.J."/>
            <person name="De Vos P."/>
            <person name="Vandamme P."/>
            <person name="Eisen J.A."/>
            <person name="Garrity G."/>
            <person name="Hugenholtz P."/>
            <person name="Kyrpides N.C."/>
        </authorList>
    </citation>
    <scope>NUCLEOTIDE SEQUENCE [LARGE SCALE GENOMIC DNA]</scope>
    <source>
        <strain evidence="2 3">VKM Ac-2538</strain>
    </source>
</reference>
<protein>
    <submittedName>
        <fullName evidence="2">Uncharacterized protein (TIGR03083 family)</fullName>
    </submittedName>
</protein>
<dbReference type="Proteomes" id="UP000295818">
    <property type="component" value="Unassembled WGS sequence"/>
</dbReference>
<name>A0ABY2BMZ4_9ACTN</name>
<proteinExistence type="predicted"/>
<dbReference type="Pfam" id="PF11716">
    <property type="entry name" value="MDMPI_N"/>
    <property type="match status" value="1"/>
</dbReference>
<dbReference type="InterPro" id="IPR024344">
    <property type="entry name" value="MDMPI_metal-binding"/>
</dbReference>
<organism evidence="2 3">
    <name type="scientific">Kribbella orskensis</name>
    <dbReference type="NCBI Taxonomy" id="2512216"/>
    <lineage>
        <taxon>Bacteria</taxon>
        <taxon>Bacillati</taxon>
        <taxon>Actinomycetota</taxon>
        <taxon>Actinomycetes</taxon>
        <taxon>Propionibacteriales</taxon>
        <taxon>Kribbellaceae</taxon>
        <taxon>Kribbella</taxon>
    </lineage>
</organism>
<comment type="caution">
    <text evidence="2">The sequence shown here is derived from an EMBL/GenBank/DDBJ whole genome shotgun (WGS) entry which is preliminary data.</text>
</comment>
<dbReference type="InterPro" id="IPR017517">
    <property type="entry name" value="Maleyloyr_isom"/>
</dbReference>
<keyword evidence="3" id="KW-1185">Reference proteome</keyword>
<dbReference type="SUPFAM" id="SSF109854">
    <property type="entry name" value="DinB/YfiT-like putative metalloenzymes"/>
    <property type="match status" value="1"/>
</dbReference>
<evidence type="ECO:0000313" key="2">
    <source>
        <dbReference type="EMBL" id="TCO25804.1"/>
    </source>
</evidence>
<dbReference type="NCBIfam" id="TIGR03083">
    <property type="entry name" value="maleylpyruvate isomerase family mycothiol-dependent enzyme"/>
    <property type="match status" value="1"/>
</dbReference>
<feature type="domain" description="Mycothiol-dependent maleylpyruvate isomerase metal-binding" evidence="1">
    <location>
        <begin position="12"/>
        <end position="148"/>
    </location>
</feature>
<dbReference type="RefSeq" id="WP_132188643.1">
    <property type="nucleotide sequence ID" value="NZ_SLWM01000004.1"/>
</dbReference>
<accession>A0ABY2BMZ4</accession>
<dbReference type="InterPro" id="IPR034660">
    <property type="entry name" value="DinB/YfiT-like"/>
</dbReference>
<evidence type="ECO:0000259" key="1">
    <source>
        <dbReference type="Pfam" id="PF11716"/>
    </source>
</evidence>
<evidence type="ECO:0000313" key="3">
    <source>
        <dbReference type="Proteomes" id="UP000295818"/>
    </source>
</evidence>
<sequence length="263" mass="28247">MTKQADQFIQVLRAGHDDLAGQVAKFRAEDLTRGSGASEWTVAQVLSHLGSGAEINLATLEGALAGTGPAGGEFNKATWARWDAMSPGKQAAGFLTAAEKLVQRYEGLDDNQRQDLRIDFGFLPEPVDVATAVRMRLSEFTLHSWDVRVAFDPAAVLAPEATEALLDGIGQTLAWTGKADQLDGTARIAVNTVEPDRAFGLLIEDTVRLADVPQPADAVLTAPAEYFVRLVSGRHGAQYTPAAVEFAGERLTLDDLRKVFPGF</sequence>
<gene>
    <name evidence="2" type="ORF">EV644_104308</name>
</gene>
<dbReference type="EMBL" id="SLWM01000004">
    <property type="protein sequence ID" value="TCO25804.1"/>
    <property type="molecule type" value="Genomic_DNA"/>
</dbReference>